<name>A0A8J4D3S9_9CHLO</name>
<evidence type="ECO:0000313" key="2">
    <source>
        <dbReference type="EMBL" id="GIL92061.1"/>
    </source>
</evidence>
<evidence type="ECO:0000313" key="3">
    <source>
        <dbReference type="Proteomes" id="UP000747110"/>
    </source>
</evidence>
<sequence length="311" mass="33863">PPSPPPSPPPPEPCKVCAYIGVELVNDVTLFNFTIIEKCNMVVTIVTANITAVAKQVNAVLLPNFPVDYTCSETIIKVCSTFASEADGAKLQPYITTLAQSWVPLVYDTSSCPPYLTPYVGLAKVGGDGFWPDIPPSCLSAELYLTCTFKPPQFPKCKCDKRRGATPFAALPVITAGPGRRSNTRLYCFQLKIVHPTINPDSKCGRSEYMSKAEFWANDNLRRNVRGIGIQPSNASSLDFISPAWGAIGDQTLKATNLNWSRSQVNGAKICLELDSGVDLTSFCLTETNTCWLNLFDLDKDCCPVYSAATL</sequence>
<gene>
    <name evidence="2" type="ORF">Vretifemale_19525</name>
</gene>
<organism evidence="2 3">
    <name type="scientific">Volvox reticuliferus</name>
    <dbReference type="NCBI Taxonomy" id="1737510"/>
    <lineage>
        <taxon>Eukaryota</taxon>
        <taxon>Viridiplantae</taxon>
        <taxon>Chlorophyta</taxon>
        <taxon>core chlorophytes</taxon>
        <taxon>Chlorophyceae</taxon>
        <taxon>CS clade</taxon>
        <taxon>Chlamydomonadales</taxon>
        <taxon>Volvocaceae</taxon>
        <taxon>Volvox</taxon>
    </lineage>
</organism>
<dbReference type="InterPro" id="IPR024616">
    <property type="entry name" value="Pherophorin"/>
</dbReference>
<dbReference type="EMBL" id="BNCP01000072">
    <property type="protein sequence ID" value="GIL92061.1"/>
    <property type="molecule type" value="Genomic_DNA"/>
</dbReference>
<dbReference type="OrthoDB" id="530420at2759"/>
<evidence type="ECO:0000259" key="1">
    <source>
        <dbReference type="Pfam" id="PF12499"/>
    </source>
</evidence>
<protein>
    <recommendedName>
        <fullName evidence="1">Pherophorin domain-containing protein</fullName>
    </recommendedName>
</protein>
<dbReference type="Pfam" id="PF12499">
    <property type="entry name" value="DUF3707"/>
    <property type="match status" value="1"/>
</dbReference>
<feature type="non-terminal residue" evidence="2">
    <location>
        <position position="311"/>
    </location>
</feature>
<dbReference type="Proteomes" id="UP000747110">
    <property type="component" value="Unassembled WGS sequence"/>
</dbReference>
<feature type="domain" description="Pherophorin" evidence="1">
    <location>
        <begin position="154"/>
        <end position="304"/>
    </location>
</feature>
<dbReference type="AlphaFoldDB" id="A0A8J4D3S9"/>
<proteinExistence type="predicted"/>
<reference evidence="2" key="1">
    <citation type="journal article" date="2021" name="Proc. Natl. Acad. Sci. U.S.A.">
        <title>Three genomes in the algal genus Volvox reveal the fate of a haploid sex-determining region after a transition to homothallism.</title>
        <authorList>
            <person name="Yamamoto K."/>
            <person name="Hamaji T."/>
            <person name="Kawai-Toyooka H."/>
            <person name="Matsuzaki R."/>
            <person name="Takahashi F."/>
            <person name="Nishimura Y."/>
            <person name="Kawachi M."/>
            <person name="Noguchi H."/>
            <person name="Minakuchi Y."/>
            <person name="Umen J.G."/>
            <person name="Toyoda A."/>
            <person name="Nozaki H."/>
        </authorList>
    </citation>
    <scope>NUCLEOTIDE SEQUENCE</scope>
    <source>
        <strain evidence="2">NIES-3786</strain>
    </source>
</reference>
<comment type="caution">
    <text evidence="2">The sequence shown here is derived from an EMBL/GenBank/DDBJ whole genome shotgun (WGS) entry which is preliminary data.</text>
</comment>
<keyword evidence="3" id="KW-1185">Reference proteome</keyword>
<accession>A0A8J4D3S9</accession>